<sequence length="274" mass="32487">MNDNKIKYFSTGEFARLCRVNKKTLFHYDEIGLFKPDKILDNGYRYYSEYQLEVFDFILALRDIGMPLKEIKGLIDTRNITSVLEVFEFETNKITEEIKKLQRTKQMIGNKIKTLHDSFHYTEQIIIQEQEEESLILSNPLDGTKEPYDMENYMAHLDYCYANELAIGYPVGAMLTKEKLEQSNYYKYDYYYTKTDRHQRNEKLEIKPKGLYVVGYIRGYYDKTPLLYDKIMKYIKAHNLCIIGNAYEDVLVDAVAAKEKNDYMIKASIQIQER</sequence>
<evidence type="ECO:0000313" key="4">
    <source>
        <dbReference type="Proteomes" id="UP001169242"/>
    </source>
</evidence>
<dbReference type="EMBL" id="JAQIFT010000010">
    <property type="protein sequence ID" value="MDA3730221.1"/>
    <property type="molecule type" value="Genomic_DNA"/>
</dbReference>
<dbReference type="GO" id="GO:0003677">
    <property type="term" value="F:DNA binding"/>
    <property type="evidence" value="ECO:0007669"/>
    <property type="project" value="UniProtKB-KW"/>
</dbReference>
<evidence type="ECO:0000259" key="2">
    <source>
        <dbReference type="PROSITE" id="PS50937"/>
    </source>
</evidence>
<name>A0AA42DJK6_9FIRM</name>
<reference evidence="3" key="1">
    <citation type="journal article" date="2023" name="Int. J. Syst. Evol. Microbiol.">
        <title>&lt;i&gt;Holtiella tumoricola&lt;/i&gt; gen. nov. sp. nov., isolated from a human clinical sample.</title>
        <authorList>
            <person name="Allen-Vercoe E."/>
            <person name="Daigneault M.C."/>
            <person name="Vancuren S.J."/>
            <person name="Cochrane K."/>
            <person name="O'Neal L.L."/>
            <person name="Sankaranarayanan K."/>
            <person name="Lawson P.A."/>
        </authorList>
    </citation>
    <scope>NUCLEOTIDE SEQUENCE</scope>
    <source>
        <strain evidence="3">CC70A</strain>
    </source>
</reference>
<evidence type="ECO:0000313" key="3">
    <source>
        <dbReference type="EMBL" id="MDA3730221.1"/>
    </source>
</evidence>
<accession>A0AA42DJK6</accession>
<dbReference type="RefSeq" id="WP_271010915.1">
    <property type="nucleotide sequence ID" value="NZ_JAQIFT010000010.1"/>
</dbReference>
<dbReference type="InterPro" id="IPR000551">
    <property type="entry name" value="MerR-type_HTH_dom"/>
</dbReference>
<dbReference type="Proteomes" id="UP001169242">
    <property type="component" value="Unassembled WGS sequence"/>
</dbReference>
<comment type="caution">
    <text evidence="3">The sequence shown here is derived from an EMBL/GenBank/DDBJ whole genome shotgun (WGS) entry which is preliminary data.</text>
</comment>
<dbReference type="SMART" id="SM00422">
    <property type="entry name" value="HTH_MERR"/>
    <property type="match status" value="1"/>
</dbReference>
<dbReference type="CDD" id="cd04782">
    <property type="entry name" value="HTH_BltR"/>
    <property type="match status" value="1"/>
</dbReference>
<organism evidence="3 4">
    <name type="scientific">Holtiella tumoricola</name>
    <dbReference type="NCBI Taxonomy" id="3018743"/>
    <lineage>
        <taxon>Bacteria</taxon>
        <taxon>Bacillati</taxon>
        <taxon>Bacillota</taxon>
        <taxon>Clostridia</taxon>
        <taxon>Lachnospirales</taxon>
        <taxon>Cellulosilyticaceae</taxon>
        <taxon>Holtiella</taxon>
    </lineage>
</organism>
<protein>
    <submittedName>
        <fullName evidence="3">MerR family transcriptional regulator</fullName>
    </submittedName>
</protein>
<dbReference type="Gene3D" id="3.20.80.10">
    <property type="entry name" value="Regulatory factor, effector binding domain"/>
    <property type="match status" value="1"/>
</dbReference>
<dbReference type="Gene3D" id="1.10.1660.10">
    <property type="match status" value="1"/>
</dbReference>
<dbReference type="InterPro" id="IPR009061">
    <property type="entry name" value="DNA-bd_dom_put_sf"/>
</dbReference>
<dbReference type="PROSITE" id="PS50937">
    <property type="entry name" value="HTH_MERR_2"/>
    <property type="match status" value="1"/>
</dbReference>
<dbReference type="Pfam" id="PF13411">
    <property type="entry name" value="MerR_1"/>
    <property type="match status" value="1"/>
</dbReference>
<dbReference type="PANTHER" id="PTHR30204:SF85">
    <property type="entry name" value="MULTIDRUG-EFFLUX TRANSPORTER 2 REGULATOR"/>
    <property type="match status" value="1"/>
</dbReference>
<dbReference type="SUPFAM" id="SSF46955">
    <property type="entry name" value="Putative DNA-binding domain"/>
    <property type="match status" value="1"/>
</dbReference>
<dbReference type="AlphaFoldDB" id="A0AA42DJK6"/>
<gene>
    <name evidence="3" type="ORF">PBV87_01660</name>
</gene>
<dbReference type="SUPFAM" id="SSF55136">
    <property type="entry name" value="Probable bacterial effector-binding domain"/>
    <property type="match status" value="1"/>
</dbReference>
<dbReference type="InterPro" id="IPR011256">
    <property type="entry name" value="Reg_factor_effector_dom_sf"/>
</dbReference>
<dbReference type="InterPro" id="IPR047057">
    <property type="entry name" value="MerR_fam"/>
</dbReference>
<dbReference type="PROSITE" id="PS00552">
    <property type="entry name" value="HTH_MERR_1"/>
    <property type="match status" value="1"/>
</dbReference>
<evidence type="ECO:0000256" key="1">
    <source>
        <dbReference type="ARBA" id="ARBA00023125"/>
    </source>
</evidence>
<feature type="domain" description="HTH merR-type" evidence="2">
    <location>
        <begin position="8"/>
        <end position="77"/>
    </location>
</feature>
<dbReference type="PANTHER" id="PTHR30204">
    <property type="entry name" value="REDOX-CYCLING DRUG-SENSING TRANSCRIPTIONAL ACTIVATOR SOXR"/>
    <property type="match status" value="1"/>
</dbReference>
<keyword evidence="4" id="KW-1185">Reference proteome</keyword>
<dbReference type="GO" id="GO:0003700">
    <property type="term" value="F:DNA-binding transcription factor activity"/>
    <property type="evidence" value="ECO:0007669"/>
    <property type="project" value="InterPro"/>
</dbReference>
<proteinExistence type="predicted"/>
<keyword evidence="1" id="KW-0238">DNA-binding</keyword>